<dbReference type="EMBL" id="GBXM01015624">
    <property type="protein sequence ID" value="JAH92953.1"/>
    <property type="molecule type" value="Transcribed_RNA"/>
</dbReference>
<dbReference type="AlphaFoldDB" id="A0A0E9WTZ4"/>
<reference evidence="1" key="1">
    <citation type="submission" date="2014-11" db="EMBL/GenBank/DDBJ databases">
        <authorList>
            <person name="Amaro Gonzalez C."/>
        </authorList>
    </citation>
    <scope>NUCLEOTIDE SEQUENCE</scope>
</reference>
<accession>A0A0E9WTZ4</accession>
<name>A0A0E9WTZ4_ANGAN</name>
<evidence type="ECO:0000313" key="1">
    <source>
        <dbReference type="EMBL" id="JAH92953.1"/>
    </source>
</evidence>
<protein>
    <submittedName>
        <fullName evidence="1">Uncharacterized protein</fullName>
    </submittedName>
</protein>
<proteinExistence type="predicted"/>
<reference evidence="1" key="2">
    <citation type="journal article" date="2015" name="Fish Shellfish Immunol.">
        <title>Early steps in the European eel (Anguilla anguilla)-Vibrio vulnificus interaction in the gills: Role of the RtxA13 toxin.</title>
        <authorList>
            <person name="Callol A."/>
            <person name="Pajuelo D."/>
            <person name="Ebbesson L."/>
            <person name="Teles M."/>
            <person name="MacKenzie S."/>
            <person name="Amaro C."/>
        </authorList>
    </citation>
    <scope>NUCLEOTIDE SEQUENCE</scope>
</reference>
<organism evidence="1">
    <name type="scientific">Anguilla anguilla</name>
    <name type="common">European freshwater eel</name>
    <name type="synonym">Muraena anguilla</name>
    <dbReference type="NCBI Taxonomy" id="7936"/>
    <lineage>
        <taxon>Eukaryota</taxon>
        <taxon>Metazoa</taxon>
        <taxon>Chordata</taxon>
        <taxon>Craniata</taxon>
        <taxon>Vertebrata</taxon>
        <taxon>Euteleostomi</taxon>
        <taxon>Actinopterygii</taxon>
        <taxon>Neopterygii</taxon>
        <taxon>Teleostei</taxon>
        <taxon>Anguilliformes</taxon>
        <taxon>Anguillidae</taxon>
        <taxon>Anguilla</taxon>
    </lineage>
</organism>
<sequence>MFLNKCLSNQSILKFNEIICWRSRRFSLDVETQQCFYFNAVALTVVIFQMNTACE</sequence>